<evidence type="ECO:0000313" key="1">
    <source>
        <dbReference type="EMBL" id="MEM5289155.1"/>
    </source>
</evidence>
<comment type="caution">
    <text evidence="1">The sequence shown here is derived from an EMBL/GenBank/DDBJ whole genome shotgun (WGS) entry which is preliminary data.</text>
</comment>
<gene>
    <name evidence="1" type="ORF">V4C55_25810</name>
</gene>
<name>A0ABU9QI64_9BURK</name>
<evidence type="ECO:0000313" key="2">
    <source>
        <dbReference type="Proteomes" id="UP001494588"/>
    </source>
</evidence>
<proteinExistence type="predicted"/>
<sequence length="45" mass="5345">MKRQDAVLHQKYPELARRALGLEDQRYLLESRDDDENGNQEDEQA</sequence>
<protein>
    <submittedName>
        <fullName evidence="1">Uncharacterized protein</fullName>
    </submittedName>
</protein>
<organism evidence="1 2">
    <name type="scientific">Paraburkholderia sabiae</name>
    <dbReference type="NCBI Taxonomy" id="273251"/>
    <lineage>
        <taxon>Bacteria</taxon>
        <taxon>Pseudomonadati</taxon>
        <taxon>Pseudomonadota</taxon>
        <taxon>Betaproteobacteria</taxon>
        <taxon>Burkholderiales</taxon>
        <taxon>Burkholderiaceae</taxon>
        <taxon>Paraburkholderia</taxon>
    </lineage>
</organism>
<keyword evidence="2" id="KW-1185">Reference proteome</keyword>
<accession>A0ABU9QI64</accession>
<dbReference type="EMBL" id="JAZHGC010000023">
    <property type="protein sequence ID" value="MEM5289155.1"/>
    <property type="molecule type" value="Genomic_DNA"/>
</dbReference>
<reference evidence="1 2" key="1">
    <citation type="submission" date="2024-01" db="EMBL/GenBank/DDBJ databases">
        <title>The diversity of rhizobia nodulating Mimosa spp. in eleven states of Brazil covering several biomes is determined by host plant, location, and edaphic factors.</title>
        <authorList>
            <person name="Rouws L."/>
            <person name="Barauna A."/>
            <person name="Beukes C."/>
            <person name="De Faria S.M."/>
            <person name="Gross E."/>
            <person name="Dos Reis Junior F.B."/>
            <person name="Simon M."/>
            <person name="Maluk M."/>
            <person name="Odee D.W."/>
            <person name="Kenicer G."/>
            <person name="Young J.P.W."/>
            <person name="Reis V.M."/>
            <person name="Zilli J."/>
            <person name="James E.K."/>
        </authorList>
    </citation>
    <scope>NUCLEOTIDE SEQUENCE [LARGE SCALE GENOMIC DNA]</scope>
    <source>
        <strain evidence="1 2">JPY77</strain>
    </source>
</reference>
<dbReference type="Proteomes" id="UP001494588">
    <property type="component" value="Unassembled WGS sequence"/>
</dbReference>
<dbReference type="RefSeq" id="WP_201656785.1">
    <property type="nucleotide sequence ID" value="NZ_CAJHCS010000025.1"/>
</dbReference>